<feature type="domain" description="HTH lysR-type" evidence="5">
    <location>
        <begin position="14"/>
        <end position="71"/>
    </location>
</feature>
<dbReference type="Pfam" id="PF00126">
    <property type="entry name" value="HTH_1"/>
    <property type="match status" value="1"/>
</dbReference>
<keyword evidence="7" id="KW-1185">Reference proteome</keyword>
<dbReference type="SUPFAM" id="SSF53850">
    <property type="entry name" value="Periplasmic binding protein-like II"/>
    <property type="match status" value="1"/>
</dbReference>
<geneLocation type="plasmid" evidence="6 7">
    <name>AZO_p3</name>
</geneLocation>
<dbReference type="Gene3D" id="3.40.190.290">
    <property type="match status" value="1"/>
</dbReference>
<dbReference type="InterPro" id="IPR005119">
    <property type="entry name" value="LysR_subst-bd"/>
</dbReference>
<comment type="similarity">
    <text evidence="1">Belongs to the LysR transcriptional regulatory family.</text>
</comment>
<name>G7ZEQ2_AZOL4</name>
<keyword evidence="2" id="KW-0805">Transcription regulation</keyword>
<reference evidence="7" key="1">
    <citation type="journal article" date="2011" name="PLoS Genet.">
        <title>Azospirillum genomes reveal transition of bacteria from aquatic to terrestrial environments.</title>
        <authorList>
            <person name="Wisniewski-Dye F."/>
            <person name="Borziak K."/>
            <person name="Khalsa-Moyers G."/>
            <person name="Alexandre G."/>
            <person name="Sukharnikov L.O."/>
            <person name="Wuichet K."/>
            <person name="Hurst G.B."/>
            <person name="McDonald W.H."/>
            <person name="Robertson J.S."/>
            <person name="Barbe V."/>
            <person name="Calteau A."/>
            <person name="Rouy Z."/>
            <person name="Mangenot S."/>
            <person name="Prigent-Combaret C."/>
            <person name="Normand P."/>
            <person name="Boyer M."/>
            <person name="Siguier P."/>
            <person name="Dessaux Y."/>
            <person name="Elmerich C."/>
            <person name="Condemine G."/>
            <person name="Krishnen G."/>
            <person name="Kennedy I."/>
            <person name="Paterson A.H."/>
            <person name="Gonzalez V."/>
            <person name="Mavingui P."/>
            <person name="Zhulin I.B."/>
        </authorList>
    </citation>
    <scope>NUCLEOTIDE SEQUENCE [LARGE SCALE GENOMIC DNA]</scope>
    <source>
        <strain evidence="7">4B</strain>
    </source>
</reference>
<organism evidence="6 7">
    <name type="scientific">Azospirillum lipoferum (strain 4B)</name>
    <dbReference type="NCBI Taxonomy" id="862719"/>
    <lineage>
        <taxon>Bacteria</taxon>
        <taxon>Pseudomonadati</taxon>
        <taxon>Pseudomonadota</taxon>
        <taxon>Alphaproteobacteria</taxon>
        <taxon>Rhodospirillales</taxon>
        <taxon>Azospirillaceae</taxon>
        <taxon>Azospirillum</taxon>
    </lineage>
</organism>
<dbReference type="PRINTS" id="PR00039">
    <property type="entry name" value="HTHLYSR"/>
</dbReference>
<dbReference type="GO" id="GO:0003700">
    <property type="term" value="F:DNA-binding transcription factor activity"/>
    <property type="evidence" value="ECO:0007669"/>
    <property type="project" value="InterPro"/>
</dbReference>
<dbReference type="InterPro" id="IPR000847">
    <property type="entry name" value="LysR_HTH_N"/>
</dbReference>
<evidence type="ECO:0000259" key="5">
    <source>
        <dbReference type="PROSITE" id="PS50931"/>
    </source>
</evidence>
<keyword evidence="6" id="KW-0614">Plasmid</keyword>
<dbReference type="GO" id="GO:0043565">
    <property type="term" value="F:sequence-specific DNA binding"/>
    <property type="evidence" value="ECO:0007669"/>
    <property type="project" value="TreeGrafter"/>
</dbReference>
<evidence type="ECO:0000256" key="1">
    <source>
        <dbReference type="ARBA" id="ARBA00009437"/>
    </source>
</evidence>
<accession>G7ZEQ2</accession>
<dbReference type="Gene3D" id="1.10.10.10">
    <property type="entry name" value="Winged helix-like DNA-binding domain superfamily/Winged helix DNA-binding domain"/>
    <property type="match status" value="1"/>
</dbReference>
<proteinExistence type="inferred from homology"/>
<dbReference type="FunFam" id="1.10.10.10:FF:000001">
    <property type="entry name" value="LysR family transcriptional regulator"/>
    <property type="match status" value="1"/>
</dbReference>
<dbReference type="InterPro" id="IPR036388">
    <property type="entry name" value="WH-like_DNA-bd_sf"/>
</dbReference>
<sequence>MAPHCSRVYNNAMDRLDDMLAFIKVVDTKSFTAAADRLNLSKSVVSRRIGELENRLGARLLNRTTRKLSLTEVGQAYYERCTRILADLEEAEQAVADLHAAPRGRLRLNAPVSFGIMHLAPAVAEFLERYPAIEIDMDLNDRTVDLVDEGYDLAVRIGRLRDSSLIARRLAPARIALCASPAYLQKHGVPETPDDLARHSCLLYTNVPTPDVWQFTVDGETRNVRVSGPIRSNNGDLLREAAISGVGFIMSPTFLCGQALTRGELVSVLHRHIPSEQSVNAVYPQNRHLSPKVRVFVDFLVQRLGPRPYWDCALLDTLPQEMRPQEAG</sequence>
<evidence type="ECO:0000313" key="7">
    <source>
        <dbReference type="Proteomes" id="UP000005667"/>
    </source>
</evidence>
<dbReference type="Proteomes" id="UP000005667">
    <property type="component" value="Plasmid AZO_p3"/>
</dbReference>
<dbReference type="HOGENOM" id="CLU_039613_16_2_5"/>
<dbReference type="FunFam" id="3.40.190.290:FF:000001">
    <property type="entry name" value="Transcriptional regulator, LysR family"/>
    <property type="match status" value="1"/>
</dbReference>
<evidence type="ECO:0000256" key="2">
    <source>
        <dbReference type="ARBA" id="ARBA00023015"/>
    </source>
</evidence>
<dbReference type="AlphaFoldDB" id="G7ZEQ2"/>
<dbReference type="PANTHER" id="PTHR30537">
    <property type="entry name" value="HTH-TYPE TRANSCRIPTIONAL REGULATOR"/>
    <property type="match status" value="1"/>
</dbReference>
<gene>
    <name evidence="6" type="ordered locus">AZOLI_p30492</name>
</gene>
<dbReference type="GO" id="GO:0006351">
    <property type="term" value="P:DNA-templated transcription"/>
    <property type="evidence" value="ECO:0007669"/>
    <property type="project" value="TreeGrafter"/>
</dbReference>
<dbReference type="InterPro" id="IPR058163">
    <property type="entry name" value="LysR-type_TF_proteobact-type"/>
</dbReference>
<dbReference type="Pfam" id="PF03466">
    <property type="entry name" value="LysR_substrate"/>
    <property type="match status" value="1"/>
</dbReference>
<evidence type="ECO:0000313" key="6">
    <source>
        <dbReference type="EMBL" id="CBS90307.1"/>
    </source>
</evidence>
<evidence type="ECO:0000256" key="4">
    <source>
        <dbReference type="ARBA" id="ARBA00023163"/>
    </source>
</evidence>
<keyword evidence="3" id="KW-0238">DNA-binding</keyword>
<dbReference type="PANTHER" id="PTHR30537:SF5">
    <property type="entry name" value="HTH-TYPE TRANSCRIPTIONAL ACTIVATOR TTDR-RELATED"/>
    <property type="match status" value="1"/>
</dbReference>
<dbReference type="PROSITE" id="PS50931">
    <property type="entry name" value="HTH_LYSR"/>
    <property type="match status" value="1"/>
</dbReference>
<protein>
    <submittedName>
        <fullName evidence="6">Transcriptional regulator, LysR family</fullName>
    </submittedName>
</protein>
<dbReference type="KEGG" id="ali:AZOLI_p30492"/>
<dbReference type="CDD" id="cd08422">
    <property type="entry name" value="PBP2_CrgA_like"/>
    <property type="match status" value="1"/>
</dbReference>
<dbReference type="InterPro" id="IPR036390">
    <property type="entry name" value="WH_DNA-bd_sf"/>
</dbReference>
<evidence type="ECO:0000256" key="3">
    <source>
        <dbReference type="ARBA" id="ARBA00023125"/>
    </source>
</evidence>
<keyword evidence="4" id="KW-0804">Transcription</keyword>
<dbReference type="SUPFAM" id="SSF46785">
    <property type="entry name" value="Winged helix' DNA-binding domain"/>
    <property type="match status" value="1"/>
</dbReference>
<dbReference type="EMBL" id="FQ311871">
    <property type="protein sequence ID" value="CBS90307.1"/>
    <property type="molecule type" value="Genomic_DNA"/>
</dbReference>